<keyword evidence="2" id="KW-0560">Oxidoreductase</keyword>
<accession>A0A0W8FTJ5</accession>
<dbReference type="Pfam" id="PF13561">
    <property type="entry name" value="adh_short_C2"/>
    <property type="match status" value="1"/>
</dbReference>
<evidence type="ECO:0000256" key="1">
    <source>
        <dbReference type="ARBA" id="ARBA00006484"/>
    </source>
</evidence>
<reference evidence="4" key="1">
    <citation type="journal article" date="2015" name="Proc. Natl. Acad. Sci. U.S.A.">
        <title>Networks of energetic and metabolic interactions define dynamics in microbial communities.</title>
        <authorList>
            <person name="Embree M."/>
            <person name="Liu J.K."/>
            <person name="Al-Bassam M.M."/>
            <person name="Zengler K."/>
        </authorList>
    </citation>
    <scope>NUCLEOTIDE SEQUENCE</scope>
</reference>
<dbReference type="InterPro" id="IPR051122">
    <property type="entry name" value="SDR_DHRS6-like"/>
</dbReference>
<dbReference type="GO" id="GO:0016491">
    <property type="term" value="F:oxidoreductase activity"/>
    <property type="evidence" value="ECO:0007669"/>
    <property type="project" value="UniProtKB-KW"/>
</dbReference>
<dbReference type="SUPFAM" id="SSF51735">
    <property type="entry name" value="NAD(P)-binding Rossmann-fold domains"/>
    <property type="match status" value="1"/>
</dbReference>
<comment type="caution">
    <text evidence="4">The sequence shown here is derived from an EMBL/GenBank/DDBJ whole genome shotgun (WGS) entry which is preliminary data.</text>
</comment>
<dbReference type="PANTHER" id="PTHR43477">
    <property type="entry name" value="DIHYDROANTICAPSIN 7-DEHYDROGENASE"/>
    <property type="match status" value="1"/>
</dbReference>
<dbReference type="InterPro" id="IPR036291">
    <property type="entry name" value="NAD(P)-bd_dom_sf"/>
</dbReference>
<evidence type="ECO:0000256" key="2">
    <source>
        <dbReference type="ARBA" id="ARBA00023002"/>
    </source>
</evidence>
<evidence type="ECO:0000313" key="4">
    <source>
        <dbReference type="EMBL" id="KUG24172.1"/>
    </source>
</evidence>
<feature type="domain" description="Ketoreductase" evidence="3">
    <location>
        <begin position="11"/>
        <end position="178"/>
    </location>
</feature>
<organism evidence="4">
    <name type="scientific">hydrocarbon metagenome</name>
    <dbReference type="NCBI Taxonomy" id="938273"/>
    <lineage>
        <taxon>unclassified sequences</taxon>
        <taxon>metagenomes</taxon>
        <taxon>ecological metagenomes</taxon>
    </lineage>
</organism>
<proteinExistence type="inferred from homology"/>
<dbReference type="InterPro" id="IPR002347">
    <property type="entry name" value="SDR_fam"/>
</dbReference>
<dbReference type="InterPro" id="IPR057326">
    <property type="entry name" value="KR_dom"/>
</dbReference>
<dbReference type="FunFam" id="3.40.50.720:FF:000084">
    <property type="entry name" value="Short-chain dehydrogenase reductase"/>
    <property type="match status" value="1"/>
</dbReference>
<comment type="similarity">
    <text evidence="1">Belongs to the short-chain dehydrogenases/reductases (SDR) family.</text>
</comment>
<name>A0A0W8FTJ5_9ZZZZ</name>
<dbReference type="AlphaFoldDB" id="A0A0W8FTJ5"/>
<dbReference type="SMART" id="SM00822">
    <property type="entry name" value="PKS_KR"/>
    <property type="match status" value="1"/>
</dbReference>
<protein>
    <submittedName>
        <fullName evidence="4">Oxidoreductase, short chain dehydrogenase/reductase family</fullName>
    </submittedName>
</protein>
<gene>
    <name evidence="4" type="ORF">ASZ90_006021</name>
</gene>
<dbReference type="PANTHER" id="PTHR43477:SF1">
    <property type="entry name" value="DIHYDROANTICAPSIN 7-DEHYDROGENASE"/>
    <property type="match status" value="1"/>
</dbReference>
<dbReference type="PRINTS" id="PR00080">
    <property type="entry name" value="SDRFAMILY"/>
</dbReference>
<sequence>MTKNPMDLTGCRYLVTGASSGIGRETAIVLDELGASLVLTGRRQDELEKTAAKLSKPSHIEVMDLSHTAEIPAWLKRVVLATGPLDGAVHSAGIGDVEPLQFLTEIKFQKTIDINLKAAINLAKSYRQKGICRKPGSLVFISSIGAMMGMPGKIAYSASKAGLEAACRCMAIELAREDIRVNAVVPGLVETEMAQRLIESSTTEQIAHLRSLHPLNLGKARDVAYAIAFLLSRETGRWITGTSLVVDGGCLAGFL</sequence>
<dbReference type="CDD" id="cd05233">
    <property type="entry name" value="SDR_c"/>
    <property type="match status" value="1"/>
</dbReference>
<evidence type="ECO:0000259" key="3">
    <source>
        <dbReference type="SMART" id="SM00822"/>
    </source>
</evidence>
<dbReference type="PRINTS" id="PR00081">
    <property type="entry name" value="GDHRDH"/>
</dbReference>
<dbReference type="EMBL" id="LNQE01000858">
    <property type="protein sequence ID" value="KUG24172.1"/>
    <property type="molecule type" value="Genomic_DNA"/>
</dbReference>
<dbReference type="Gene3D" id="3.40.50.720">
    <property type="entry name" value="NAD(P)-binding Rossmann-like Domain"/>
    <property type="match status" value="1"/>
</dbReference>